<protein>
    <recommendedName>
        <fullName evidence="4">DUF2975 domain-containing protein</fullName>
    </recommendedName>
</protein>
<evidence type="ECO:0008006" key="4">
    <source>
        <dbReference type="Google" id="ProtNLM"/>
    </source>
</evidence>
<accession>A0A852X5Q3</accession>
<comment type="caution">
    <text evidence="2">The sequence shown here is derived from an EMBL/GenBank/DDBJ whole genome shotgun (WGS) entry which is preliminary data.</text>
</comment>
<keyword evidence="1" id="KW-1133">Transmembrane helix</keyword>
<feature type="transmembrane region" description="Helical" evidence="1">
    <location>
        <begin position="112"/>
        <end position="130"/>
    </location>
</feature>
<evidence type="ECO:0000313" key="2">
    <source>
        <dbReference type="EMBL" id="NYG37758.1"/>
    </source>
</evidence>
<feature type="transmembrane region" description="Helical" evidence="1">
    <location>
        <begin position="157"/>
        <end position="174"/>
    </location>
</feature>
<dbReference type="Proteomes" id="UP000592181">
    <property type="component" value="Unassembled WGS sequence"/>
</dbReference>
<keyword evidence="1" id="KW-0812">Transmembrane</keyword>
<name>A0A852X5Q3_9MICO</name>
<evidence type="ECO:0000256" key="1">
    <source>
        <dbReference type="SAM" id="Phobius"/>
    </source>
</evidence>
<dbReference type="RefSeq" id="WP_179463077.1">
    <property type="nucleotide sequence ID" value="NZ_JACBZX010000001.1"/>
</dbReference>
<sequence>MSTTTITRTRRDALATVFAYAVAGLALVAHAVSAVLDGWPSGEVVLEVTSRPEGLRQSLVLDAGELADGALVSLRAAAVTEWALTALVLVLLTTCVLRLVRGEVFTRSTARWASAAAWATASLLIVPSMLRLGATNWALQTVPDPDRWRADLVGEQFWYLYVGMMTLSFLALVLHRGARMHEDQEGLI</sequence>
<organism evidence="2 3">
    <name type="scientific">Janibacter alkaliphilus</name>
    <dbReference type="NCBI Taxonomy" id="1069963"/>
    <lineage>
        <taxon>Bacteria</taxon>
        <taxon>Bacillati</taxon>
        <taxon>Actinomycetota</taxon>
        <taxon>Actinomycetes</taxon>
        <taxon>Micrococcales</taxon>
        <taxon>Intrasporangiaceae</taxon>
        <taxon>Janibacter</taxon>
    </lineage>
</organism>
<feature type="transmembrane region" description="Helical" evidence="1">
    <location>
        <begin position="82"/>
        <end position="100"/>
    </location>
</feature>
<keyword evidence="3" id="KW-1185">Reference proteome</keyword>
<evidence type="ECO:0000313" key="3">
    <source>
        <dbReference type="Proteomes" id="UP000592181"/>
    </source>
</evidence>
<feature type="transmembrane region" description="Helical" evidence="1">
    <location>
        <begin position="12"/>
        <end position="36"/>
    </location>
</feature>
<keyword evidence="1" id="KW-0472">Membrane</keyword>
<reference evidence="2 3" key="1">
    <citation type="submission" date="2020-07" db="EMBL/GenBank/DDBJ databases">
        <title>Sequencing the genomes of 1000 actinobacteria strains.</title>
        <authorList>
            <person name="Klenk H.-P."/>
        </authorList>
    </citation>
    <scope>NUCLEOTIDE SEQUENCE [LARGE SCALE GENOMIC DNA]</scope>
    <source>
        <strain evidence="2 3">DSM 24723</strain>
    </source>
</reference>
<dbReference type="EMBL" id="JACBZX010000001">
    <property type="protein sequence ID" value="NYG37758.1"/>
    <property type="molecule type" value="Genomic_DNA"/>
</dbReference>
<proteinExistence type="predicted"/>
<dbReference type="AlphaFoldDB" id="A0A852X5Q3"/>
<gene>
    <name evidence="2" type="ORF">BJY28_002227</name>
</gene>